<sequence>MSSREELHQRVLTLPREPGVYIMKNRQGQVIYVGKAKVLKNRVSQYFQNEAKHTPKTRKMVENIDSFDIIVCESEFEALVLENQMIKKYKPKYNILLKDDKGYPFIRVSTDRPYPEFTVVGRRGKDTARYLGPYAGRGAAMQAIDTVSRALGLRTCRRVLPRDIGRSRPCLNAQLGRCCAPCAGTVTQEEYAQRVAQAIDVLEGNYKQLAEQLEQQMMQAAEEEHFEQAAQLRDRMRAIMRAGQHQMVVASGFSDTDIIAFVQGETRGCIVTLHYIAGNFHDKEYTMLDGTSSEDGAELLGSYIKQYYSLRGVVPPLVLVSEEIEDMAAVETFLRSVAGKKVTLTVPQRGRRRELMHMAKKNAEEEIIRMETNAERRQKSLELFGSMMGLTETPVSFEAYDISNLAGTNTVGSMVVFENGKPRRSRYRRFRIESVANGQDDYKAMEEMLARRMQRWKDGDEKFTELPSVFLIDGGLGHVRIAKQVLDHFGCTKPVFGMVKDDHHRTRGLVAPDGREFSISATPAVFAMVGRIQEEVHRFAITYQRQLRGADAVRSELDNIPGVGEKRRTALLKTFQSVKRIREATVEQLEAAVPHSTAQAVYHYFHSAQEETEK</sequence>
<dbReference type="Pfam" id="PF08459">
    <property type="entry name" value="UvrC_RNaseH_dom"/>
    <property type="match status" value="1"/>
</dbReference>
<dbReference type="GO" id="GO:0009381">
    <property type="term" value="F:excinuclease ABC activity"/>
    <property type="evidence" value="ECO:0007669"/>
    <property type="project" value="UniProtKB-UniRule"/>
</dbReference>
<name>A0A252F5J5_9FIRM</name>
<keyword evidence="13" id="KW-1185">Reference proteome</keyword>
<feature type="coiled-coil region" evidence="8">
    <location>
        <begin position="192"/>
        <end position="230"/>
    </location>
</feature>
<dbReference type="RefSeq" id="WP_087018523.1">
    <property type="nucleotide sequence ID" value="NZ_NHOC01000004.1"/>
</dbReference>
<dbReference type="Gene3D" id="1.10.150.20">
    <property type="entry name" value="5' to 3' exonuclease, C-terminal subdomain"/>
    <property type="match status" value="1"/>
</dbReference>
<dbReference type="HAMAP" id="MF_00203">
    <property type="entry name" value="UvrC"/>
    <property type="match status" value="1"/>
</dbReference>
<dbReference type="Pfam" id="PF02151">
    <property type="entry name" value="UVR"/>
    <property type="match status" value="1"/>
</dbReference>
<evidence type="ECO:0000259" key="10">
    <source>
        <dbReference type="PROSITE" id="PS50164"/>
    </source>
</evidence>
<evidence type="ECO:0000256" key="7">
    <source>
        <dbReference type="HAMAP-Rule" id="MF_00203"/>
    </source>
</evidence>
<keyword evidence="2 7" id="KW-0227">DNA damage</keyword>
<comment type="subunit">
    <text evidence="7">Interacts with UvrB in an incision complex.</text>
</comment>
<protein>
    <recommendedName>
        <fullName evidence="7">UvrABC system protein C</fullName>
        <shortName evidence="7">Protein UvrC</shortName>
    </recommendedName>
    <alternativeName>
        <fullName evidence="7">Excinuclease ABC subunit C</fullName>
    </alternativeName>
</protein>
<dbReference type="InterPro" id="IPR001943">
    <property type="entry name" value="UVR_dom"/>
</dbReference>
<dbReference type="PROSITE" id="PS50151">
    <property type="entry name" value="UVR"/>
    <property type="match status" value="1"/>
</dbReference>
<comment type="caution">
    <text evidence="12">The sequence shown here is derived from an EMBL/GenBank/DDBJ whole genome shotgun (WGS) entry which is preliminary data.</text>
</comment>
<dbReference type="AlphaFoldDB" id="A0A252F5J5"/>
<dbReference type="InterPro" id="IPR036876">
    <property type="entry name" value="UVR_dom_sf"/>
</dbReference>
<keyword evidence="4 7" id="KW-0267">Excision nuclease</keyword>
<dbReference type="InterPro" id="IPR004791">
    <property type="entry name" value="UvrC"/>
</dbReference>
<dbReference type="GO" id="GO:0009380">
    <property type="term" value="C:excinuclease repair complex"/>
    <property type="evidence" value="ECO:0007669"/>
    <property type="project" value="InterPro"/>
</dbReference>
<comment type="subcellular location">
    <subcellularLocation>
        <location evidence="7">Cytoplasm</location>
    </subcellularLocation>
</comment>
<keyword evidence="6 7" id="KW-0742">SOS response</keyword>
<proteinExistence type="inferred from homology"/>
<dbReference type="InterPro" id="IPR000305">
    <property type="entry name" value="GIY-YIG_endonuc"/>
</dbReference>
<feature type="domain" description="GIY-YIG" evidence="10">
    <location>
        <begin position="16"/>
        <end position="95"/>
    </location>
</feature>
<dbReference type="Gene3D" id="3.30.420.340">
    <property type="entry name" value="UvrC, RNAse H endonuclease domain"/>
    <property type="match status" value="1"/>
</dbReference>
<dbReference type="InterPro" id="IPR035901">
    <property type="entry name" value="GIY-YIG_endonuc_sf"/>
</dbReference>
<dbReference type="EMBL" id="NHOC01000004">
    <property type="protein sequence ID" value="OUM21021.1"/>
    <property type="molecule type" value="Genomic_DNA"/>
</dbReference>
<dbReference type="Proteomes" id="UP000194903">
    <property type="component" value="Unassembled WGS sequence"/>
</dbReference>
<dbReference type="Pfam" id="PF22920">
    <property type="entry name" value="UvrC_RNaseH"/>
    <property type="match status" value="1"/>
</dbReference>
<dbReference type="GO" id="GO:0006289">
    <property type="term" value="P:nucleotide-excision repair"/>
    <property type="evidence" value="ECO:0007669"/>
    <property type="project" value="UniProtKB-UniRule"/>
</dbReference>
<dbReference type="NCBIfam" id="TIGR00194">
    <property type="entry name" value="uvrC"/>
    <property type="match status" value="1"/>
</dbReference>
<dbReference type="SMART" id="SM00465">
    <property type="entry name" value="GIYc"/>
    <property type="match status" value="1"/>
</dbReference>
<comment type="similarity">
    <text evidence="7">Belongs to the UvrC family.</text>
</comment>
<reference evidence="12 13" key="1">
    <citation type="submission" date="2017-05" db="EMBL/GenBank/DDBJ databases">
        <title>Butyricicoccus porcorum sp. nov. a butyrate-producing bacterium from the swine intestinal tract.</title>
        <authorList>
            <person name="Trachsel J."/>
            <person name="Humphrey S."/>
            <person name="Allen H.K."/>
        </authorList>
    </citation>
    <scope>NUCLEOTIDE SEQUENCE [LARGE SCALE GENOMIC DNA]</scope>
    <source>
        <strain evidence="12">BB10</strain>
    </source>
</reference>
<gene>
    <name evidence="7" type="primary">uvrC</name>
    <name evidence="12" type="ORF">CBW42_05415</name>
</gene>
<dbReference type="SUPFAM" id="SSF82771">
    <property type="entry name" value="GIY-YIG endonuclease"/>
    <property type="match status" value="1"/>
</dbReference>
<evidence type="ECO:0000256" key="8">
    <source>
        <dbReference type="SAM" id="Coils"/>
    </source>
</evidence>
<dbReference type="InterPro" id="IPR047296">
    <property type="entry name" value="GIY-YIG_UvrC_Cho"/>
</dbReference>
<evidence type="ECO:0000259" key="11">
    <source>
        <dbReference type="PROSITE" id="PS50165"/>
    </source>
</evidence>
<dbReference type="Pfam" id="PF01541">
    <property type="entry name" value="GIY-YIG"/>
    <property type="match status" value="1"/>
</dbReference>
<evidence type="ECO:0000256" key="4">
    <source>
        <dbReference type="ARBA" id="ARBA00022881"/>
    </source>
</evidence>
<dbReference type="Gene3D" id="3.40.1440.10">
    <property type="entry name" value="GIY-YIG endonuclease"/>
    <property type="match status" value="1"/>
</dbReference>
<organism evidence="12 13">
    <name type="scientific">Butyricicoccus porcorum</name>
    <dbReference type="NCBI Taxonomy" id="1945634"/>
    <lineage>
        <taxon>Bacteria</taxon>
        <taxon>Bacillati</taxon>
        <taxon>Bacillota</taxon>
        <taxon>Clostridia</taxon>
        <taxon>Eubacteriales</taxon>
        <taxon>Butyricicoccaceae</taxon>
        <taxon>Butyricicoccus</taxon>
    </lineage>
</organism>
<evidence type="ECO:0000256" key="3">
    <source>
        <dbReference type="ARBA" id="ARBA00022769"/>
    </source>
</evidence>
<dbReference type="InterPro" id="IPR038476">
    <property type="entry name" value="UvrC_RNase_H_dom_sf"/>
</dbReference>
<evidence type="ECO:0000259" key="9">
    <source>
        <dbReference type="PROSITE" id="PS50151"/>
    </source>
</evidence>
<evidence type="ECO:0000256" key="5">
    <source>
        <dbReference type="ARBA" id="ARBA00023204"/>
    </source>
</evidence>
<evidence type="ECO:0000256" key="1">
    <source>
        <dbReference type="ARBA" id="ARBA00022490"/>
    </source>
</evidence>
<dbReference type="PANTHER" id="PTHR30562:SF1">
    <property type="entry name" value="UVRABC SYSTEM PROTEIN C"/>
    <property type="match status" value="1"/>
</dbReference>
<evidence type="ECO:0000256" key="6">
    <source>
        <dbReference type="ARBA" id="ARBA00023236"/>
    </source>
</evidence>
<evidence type="ECO:0000256" key="2">
    <source>
        <dbReference type="ARBA" id="ARBA00022763"/>
    </source>
</evidence>
<dbReference type="GO" id="GO:0005737">
    <property type="term" value="C:cytoplasm"/>
    <property type="evidence" value="ECO:0007669"/>
    <property type="project" value="UniProtKB-SubCell"/>
</dbReference>
<evidence type="ECO:0000313" key="13">
    <source>
        <dbReference type="Proteomes" id="UP000194903"/>
    </source>
</evidence>
<dbReference type="Gene3D" id="4.10.860.10">
    <property type="entry name" value="UVR domain"/>
    <property type="match status" value="1"/>
</dbReference>
<accession>A0A252F5J5</accession>
<dbReference type="GO" id="GO:0009432">
    <property type="term" value="P:SOS response"/>
    <property type="evidence" value="ECO:0007669"/>
    <property type="project" value="UniProtKB-UniRule"/>
</dbReference>
<dbReference type="GO" id="GO:0003677">
    <property type="term" value="F:DNA binding"/>
    <property type="evidence" value="ECO:0007669"/>
    <property type="project" value="UniProtKB-UniRule"/>
</dbReference>
<evidence type="ECO:0000313" key="12">
    <source>
        <dbReference type="EMBL" id="OUM21021.1"/>
    </source>
</evidence>
<dbReference type="SUPFAM" id="SSF46600">
    <property type="entry name" value="C-terminal UvrC-binding domain of UvrB"/>
    <property type="match status" value="1"/>
</dbReference>
<dbReference type="FunFam" id="3.40.1440.10:FF:000001">
    <property type="entry name" value="UvrABC system protein C"/>
    <property type="match status" value="1"/>
</dbReference>
<dbReference type="Pfam" id="PF14520">
    <property type="entry name" value="HHH_5"/>
    <property type="match status" value="1"/>
</dbReference>
<feature type="domain" description="UVR" evidence="9">
    <location>
        <begin position="207"/>
        <end position="242"/>
    </location>
</feature>
<dbReference type="CDD" id="cd10434">
    <property type="entry name" value="GIY-YIG_UvrC_Cho"/>
    <property type="match status" value="1"/>
</dbReference>
<keyword evidence="1 7" id="KW-0963">Cytoplasm</keyword>
<comment type="function">
    <text evidence="7">The UvrABC repair system catalyzes the recognition and processing of DNA lesions. UvrC both incises the 5' and 3' sides of the lesion. The N-terminal half is responsible for the 3' incision and the C-terminal half is responsible for the 5' incision.</text>
</comment>
<keyword evidence="8" id="KW-0175">Coiled coil</keyword>
<dbReference type="SUPFAM" id="SSF47781">
    <property type="entry name" value="RuvA domain 2-like"/>
    <property type="match status" value="1"/>
</dbReference>
<keyword evidence="5 7" id="KW-0234">DNA repair</keyword>
<dbReference type="PROSITE" id="PS50164">
    <property type="entry name" value="GIY_YIG"/>
    <property type="match status" value="1"/>
</dbReference>
<dbReference type="InterPro" id="IPR010994">
    <property type="entry name" value="RuvA_2-like"/>
</dbReference>
<dbReference type="OrthoDB" id="9804933at2"/>
<dbReference type="PANTHER" id="PTHR30562">
    <property type="entry name" value="UVRC/OXIDOREDUCTASE"/>
    <property type="match status" value="1"/>
</dbReference>
<dbReference type="InterPro" id="IPR001162">
    <property type="entry name" value="UvrC_RNase_H_dom"/>
</dbReference>
<feature type="domain" description="UvrC family homology region profile" evidence="11">
    <location>
        <begin position="258"/>
        <end position="486"/>
    </location>
</feature>
<dbReference type="PROSITE" id="PS50165">
    <property type="entry name" value="UVRC"/>
    <property type="match status" value="1"/>
</dbReference>
<dbReference type="InterPro" id="IPR050066">
    <property type="entry name" value="UvrABC_protein_C"/>
</dbReference>
<keyword evidence="3 7" id="KW-0228">DNA excision</keyword>